<dbReference type="GO" id="GO:0005737">
    <property type="term" value="C:cytoplasm"/>
    <property type="evidence" value="ECO:0007669"/>
    <property type="project" value="TreeGrafter"/>
</dbReference>
<name>A0A0M0J8X3_9EUKA</name>
<feature type="domain" description="Protein kinase" evidence="3">
    <location>
        <begin position="1"/>
        <end position="188"/>
    </location>
</feature>
<accession>A0A0M0J8X3</accession>
<evidence type="ECO:0000259" key="3">
    <source>
        <dbReference type="PROSITE" id="PS50011"/>
    </source>
</evidence>
<evidence type="ECO:0000256" key="1">
    <source>
        <dbReference type="ARBA" id="ARBA00022741"/>
    </source>
</evidence>
<dbReference type="PROSITE" id="PS50011">
    <property type="entry name" value="PROTEIN_KINASE_DOM"/>
    <property type="match status" value="1"/>
</dbReference>
<organism evidence="4 5">
    <name type="scientific">Chrysochromulina tobinii</name>
    <dbReference type="NCBI Taxonomy" id="1460289"/>
    <lineage>
        <taxon>Eukaryota</taxon>
        <taxon>Haptista</taxon>
        <taxon>Haptophyta</taxon>
        <taxon>Prymnesiophyceae</taxon>
        <taxon>Prymnesiales</taxon>
        <taxon>Chrysochromulinaceae</taxon>
        <taxon>Chrysochromulina</taxon>
    </lineage>
</organism>
<proteinExistence type="predicted"/>
<dbReference type="InterPro" id="IPR050629">
    <property type="entry name" value="STE20/SPS1-PAK"/>
</dbReference>
<dbReference type="InterPro" id="IPR000719">
    <property type="entry name" value="Prot_kinase_dom"/>
</dbReference>
<dbReference type="EMBL" id="JWZX01003260">
    <property type="protein sequence ID" value="KOO22683.1"/>
    <property type="molecule type" value="Genomic_DNA"/>
</dbReference>
<dbReference type="SMART" id="SM00220">
    <property type="entry name" value="S_TKc"/>
    <property type="match status" value="1"/>
</dbReference>
<keyword evidence="4" id="KW-0418">Kinase</keyword>
<evidence type="ECO:0000313" key="4">
    <source>
        <dbReference type="EMBL" id="KOO22683.1"/>
    </source>
</evidence>
<reference evidence="5" key="1">
    <citation type="journal article" date="2015" name="PLoS Genet.">
        <title>Genome Sequence and Transcriptome Analyses of Chrysochromulina tobin: Metabolic Tools for Enhanced Algal Fitness in the Prominent Order Prymnesiales (Haptophyceae).</title>
        <authorList>
            <person name="Hovde B.T."/>
            <person name="Deodato C.R."/>
            <person name="Hunsperger H.M."/>
            <person name="Ryken S.A."/>
            <person name="Yost W."/>
            <person name="Jha R.K."/>
            <person name="Patterson J."/>
            <person name="Monnat R.J. Jr."/>
            <person name="Barlow S.B."/>
            <person name="Starkenburg S.R."/>
            <person name="Cattolico R.A."/>
        </authorList>
    </citation>
    <scope>NUCLEOTIDE SEQUENCE</scope>
    <source>
        <strain evidence="5">CCMP291</strain>
    </source>
</reference>
<keyword evidence="2" id="KW-0067">ATP-binding</keyword>
<sequence length="334" mass="36326">MSSGSSWSLCPHGSLLDVLRTIEQPFAEEQIALACRDALRALQYMHTQGKGIIHRDVKCANLLLGDGIVKLADLGIALQLNSTASKRMSMIGTPHWMAPEVVGYGKYDARADVWSLGIAAIEMAQGEPPHYDLRPILRVMFAIAKEQPPTLRNPSAASASFNDFLMKMLTKEMTSRPSSTEMLQHPFVAGEGGEGLDPNASGLHALVHAVQEAVAYKLANPTPEHASHDSLNWGGSTCTVGSVLSVLSKLSVLSMLIVLSMISPQRVAFKMTKHILRAAEFLRDLVARLVIEVRHLPGRVMVADLLTKAVARVVYHELLRLFDTYAATGVVCPD</sequence>
<dbReference type="OrthoDB" id="1022360at2759"/>
<dbReference type="AlphaFoldDB" id="A0A0M0J8X3"/>
<keyword evidence="1" id="KW-0547">Nucleotide-binding</keyword>
<dbReference type="PROSITE" id="PS00108">
    <property type="entry name" value="PROTEIN_KINASE_ST"/>
    <property type="match status" value="1"/>
</dbReference>
<comment type="caution">
    <text evidence="4">The sequence shown here is derived from an EMBL/GenBank/DDBJ whole genome shotgun (WGS) entry which is preliminary data.</text>
</comment>
<protein>
    <submittedName>
        <fullName evidence="4">Protein serine threonine kinase</fullName>
    </submittedName>
</protein>
<dbReference type="SUPFAM" id="SSF56112">
    <property type="entry name" value="Protein kinase-like (PK-like)"/>
    <property type="match status" value="1"/>
</dbReference>
<dbReference type="PANTHER" id="PTHR48012">
    <property type="entry name" value="STERILE20-LIKE KINASE, ISOFORM B-RELATED"/>
    <property type="match status" value="1"/>
</dbReference>
<dbReference type="InterPro" id="IPR011009">
    <property type="entry name" value="Kinase-like_dom_sf"/>
</dbReference>
<dbReference type="Gene3D" id="1.10.510.10">
    <property type="entry name" value="Transferase(Phosphotransferase) domain 1"/>
    <property type="match status" value="1"/>
</dbReference>
<dbReference type="InterPro" id="IPR008271">
    <property type="entry name" value="Ser/Thr_kinase_AS"/>
</dbReference>
<keyword evidence="5" id="KW-1185">Reference proteome</keyword>
<dbReference type="GO" id="GO:0005524">
    <property type="term" value="F:ATP binding"/>
    <property type="evidence" value="ECO:0007669"/>
    <property type="project" value="UniProtKB-KW"/>
</dbReference>
<dbReference type="Pfam" id="PF00069">
    <property type="entry name" value="Pkinase"/>
    <property type="match status" value="1"/>
</dbReference>
<evidence type="ECO:0000256" key="2">
    <source>
        <dbReference type="ARBA" id="ARBA00022840"/>
    </source>
</evidence>
<dbReference type="Proteomes" id="UP000037460">
    <property type="component" value="Unassembled WGS sequence"/>
</dbReference>
<dbReference type="PANTHER" id="PTHR48012:SF2">
    <property type="entry name" value="STERILE20-LIKE KINASE, ISOFORM B"/>
    <property type="match status" value="1"/>
</dbReference>
<keyword evidence="4" id="KW-0808">Transferase</keyword>
<evidence type="ECO:0000313" key="5">
    <source>
        <dbReference type="Proteomes" id="UP000037460"/>
    </source>
</evidence>
<dbReference type="GO" id="GO:0004674">
    <property type="term" value="F:protein serine/threonine kinase activity"/>
    <property type="evidence" value="ECO:0007669"/>
    <property type="project" value="TreeGrafter"/>
</dbReference>
<gene>
    <name evidence="4" type="ORF">Ctob_008844</name>
</gene>